<dbReference type="AlphaFoldDB" id="A0A835C7J0"/>
<dbReference type="SUPFAM" id="SSF57756">
    <property type="entry name" value="Retrovirus zinc finger-like domains"/>
    <property type="match status" value="1"/>
</dbReference>
<evidence type="ECO:0000256" key="1">
    <source>
        <dbReference type="PROSITE-ProRule" id="PRU00047"/>
    </source>
</evidence>
<feature type="compositionally biased region" description="Basic and acidic residues" evidence="2">
    <location>
        <begin position="1"/>
        <end position="24"/>
    </location>
</feature>
<evidence type="ECO:0000313" key="4">
    <source>
        <dbReference type="EMBL" id="KAF7831842.1"/>
    </source>
</evidence>
<dbReference type="PANTHER" id="PTHR31286:SF99">
    <property type="entry name" value="DUF4283 DOMAIN-CONTAINING PROTEIN"/>
    <property type="match status" value="1"/>
</dbReference>
<feature type="compositionally biased region" description="Acidic residues" evidence="2">
    <location>
        <begin position="34"/>
        <end position="43"/>
    </location>
</feature>
<dbReference type="InterPro" id="IPR001878">
    <property type="entry name" value="Znf_CCHC"/>
</dbReference>
<dbReference type="GO" id="GO:0003676">
    <property type="term" value="F:nucleic acid binding"/>
    <property type="evidence" value="ECO:0007669"/>
    <property type="project" value="InterPro"/>
</dbReference>
<evidence type="ECO:0000256" key="2">
    <source>
        <dbReference type="SAM" id="MobiDB-lite"/>
    </source>
</evidence>
<dbReference type="EMBL" id="JAAIUW010000005">
    <property type="protein sequence ID" value="KAF7831842.1"/>
    <property type="molecule type" value="Genomic_DNA"/>
</dbReference>
<dbReference type="PANTHER" id="PTHR31286">
    <property type="entry name" value="GLYCINE-RICH CELL WALL STRUCTURAL PROTEIN 1.8-LIKE"/>
    <property type="match status" value="1"/>
</dbReference>
<keyword evidence="1" id="KW-0862">Zinc</keyword>
<keyword evidence="5" id="KW-1185">Reference proteome</keyword>
<dbReference type="PROSITE" id="PS50158">
    <property type="entry name" value="ZF_CCHC"/>
    <property type="match status" value="1"/>
</dbReference>
<feature type="region of interest" description="Disordered" evidence="2">
    <location>
        <begin position="1"/>
        <end position="52"/>
    </location>
</feature>
<feature type="domain" description="CCHC-type" evidence="3">
    <location>
        <begin position="250"/>
        <end position="264"/>
    </location>
</feature>
<accession>A0A835C7J0</accession>
<evidence type="ECO:0000313" key="5">
    <source>
        <dbReference type="Proteomes" id="UP000634136"/>
    </source>
</evidence>
<protein>
    <submittedName>
        <fullName evidence="4">Putative ribonuclease H protein At1g65750 family</fullName>
    </submittedName>
</protein>
<keyword evidence="1" id="KW-0479">Metal-binding</keyword>
<reference evidence="4" key="1">
    <citation type="submission" date="2020-09" db="EMBL/GenBank/DDBJ databases">
        <title>Genome-Enabled Discovery of Anthraquinone Biosynthesis in Senna tora.</title>
        <authorList>
            <person name="Kang S.-H."/>
            <person name="Pandey R.P."/>
            <person name="Lee C.-M."/>
            <person name="Sim J.-S."/>
            <person name="Jeong J.-T."/>
            <person name="Choi B.-S."/>
            <person name="Jung M."/>
            <person name="Ginzburg D."/>
            <person name="Zhao K."/>
            <person name="Won S.Y."/>
            <person name="Oh T.-J."/>
            <person name="Yu Y."/>
            <person name="Kim N.-H."/>
            <person name="Lee O.R."/>
            <person name="Lee T.-H."/>
            <person name="Bashyal P."/>
            <person name="Kim T.-S."/>
            <person name="Lee W.-H."/>
            <person name="Kawkins C."/>
            <person name="Kim C.-K."/>
            <person name="Kim J.S."/>
            <person name="Ahn B.O."/>
            <person name="Rhee S.Y."/>
            <person name="Sohng J.K."/>
        </authorList>
    </citation>
    <scope>NUCLEOTIDE SEQUENCE</scope>
    <source>
        <tissue evidence="4">Leaf</tissue>
    </source>
</reference>
<sequence>MTEERGNPNKKLPAEETKLMERSNKKIKTGAAEGDSEATDMDADIPSKPVSTDAESFKDKLIKGVEGNVSEDDLSLLDEFGKENLDEEGTNLDEESQFNLYPKLVLSKEELDAWCRPWKLTLLVKLMGKTVGITFMKNRLEKMWKRKDHYLIVQLWRPNFNPFDAKEVSKIAFWIRIPSISLEYYNGHCVWRIGDLVGKTLKVDPTTSITSRGKFSRICVEIKLKNQLVPQVEIMGRNFIVEYEGLHLVCFFCGKYGHSKDKCPMLKKNQEEITLGTVKEGEEVLHGVNQEGLFKVDFIALVETHQHGDNARKNIDRLGFQNREVVEVSCQACGIWCLRNDNGFHISCVANHAHSKKFGGSMNGIHPDGLFRDCIDQNALVDLGFLGPSYTWKRGNVAARLDKSIANDSWEKIDSFKPSRGIRQGNPISPYIFVLCMERLAHEIQGAIMEGEWKLINLGRQDPPISHLFFADNLILHHRVNKYTYSYILEKVHSRLNAWKSHCLSLAGMVTLVKAVTLAIPTYSMQIAVILASMCNEVEKKNRAFIWGSTETHKKVHLVAWEKVCKTKHGEGLGIRNMRAQNDAFMKKLGWGLINQRGSLWVRVLCNKYNSGDDIVPRVIKGSNPSSLWK</sequence>
<name>A0A835C7J0_9FABA</name>
<dbReference type="Proteomes" id="UP000634136">
    <property type="component" value="Unassembled WGS sequence"/>
</dbReference>
<keyword evidence="1" id="KW-0863">Zinc-finger</keyword>
<dbReference type="OrthoDB" id="1096772at2759"/>
<dbReference type="GO" id="GO:0008270">
    <property type="term" value="F:zinc ion binding"/>
    <property type="evidence" value="ECO:0007669"/>
    <property type="project" value="UniProtKB-KW"/>
</dbReference>
<dbReference type="InterPro" id="IPR040256">
    <property type="entry name" value="At4g02000-like"/>
</dbReference>
<organism evidence="4 5">
    <name type="scientific">Senna tora</name>
    <dbReference type="NCBI Taxonomy" id="362788"/>
    <lineage>
        <taxon>Eukaryota</taxon>
        <taxon>Viridiplantae</taxon>
        <taxon>Streptophyta</taxon>
        <taxon>Embryophyta</taxon>
        <taxon>Tracheophyta</taxon>
        <taxon>Spermatophyta</taxon>
        <taxon>Magnoliopsida</taxon>
        <taxon>eudicotyledons</taxon>
        <taxon>Gunneridae</taxon>
        <taxon>Pentapetalae</taxon>
        <taxon>rosids</taxon>
        <taxon>fabids</taxon>
        <taxon>Fabales</taxon>
        <taxon>Fabaceae</taxon>
        <taxon>Caesalpinioideae</taxon>
        <taxon>Cassia clade</taxon>
        <taxon>Senna</taxon>
    </lineage>
</organism>
<proteinExistence type="predicted"/>
<evidence type="ECO:0000259" key="3">
    <source>
        <dbReference type="PROSITE" id="PS50158"/>
    </source>
</evidence>
<gene>
    <name evidence="4" type="ORF">G2W53_014175</name>
</gene>
<comment type="caution">
    <text evidence="4">The sequence shown here is derived from an EMBL/GenBank/DDBJ whole genome shotgun (WGS) entry which is preliminary data.</text>
</comment>
<dbReference type="InterPro" id="IPR036875">
    <property type="entry name" value="Znf_CCHC_sf"/>
</dbReference>